<sequence length="145" mass="16808">MVCGGIWGWAEYFVVIFVLVASTNPRQLGLAIHVNDGADTSRHKPAVDVTPWRKWNIQNRANYDFRDANRHESAKHSPVGYMTRDDGRVTNHLPHYSKVPRQFGIWNIKKKTKPKFETSIFDDTDNTPWTERRDVPSKFILVLKS</sequence>
<keyword evidence="1" id="KW-0472">Membrane</keyword>
<dbReference type="AlphaFoldDB" id="A0AAD9KH19"/>
<accession>A0AAD9KH19</accession>
<gene>
    <name evidence="2" type="ORF">NP493_1109g00039</name>
</gene>
<proteinExistence type="predicted"/>
<name>A0AAD9KH19_RIDPI</name>
<feature type="transmembrane region" description="Helical" evidence="1">
    <location>
        <begin position="6"/>
        <end position="23"/>
    </location>
</feature>
<reference evidence="2" key="1">
    <citation type="journal article" date="2023" name="Mol. Biol. Evol.">
        <title>Third-Generation Sequencing Reveals the Adaptive Role of the Epigenome in Three Deep-Sea Polychaetes.</title>
        <authorList>
            <person name="Perez M."/>
            <person name="Aroh O."/>
            <person name="Sun Y."/>
            <person name="Lan Y."/>
            <person name="Juniper S.K."/>
            <person name="Young C.R."/>
            <person name="Angers B."/>
            <person name="Qian P.Y."/>
        </authorList>
    </citation>
    <scope>NUCLEOTIDE SEQUENCE</scope>
    <source>
        <strain evidence="2">R07B-5</strain>
    </source>
</reference>
<evidence type="ECO:0000313" key="3">
    <source>
        <dbReference type="Proteomes" id="UP001209878"/>
    </source>
</evidence>
<evidence type="ECO:0000256" key="1">
    <source>
        <dbReference type="SAM" id="Phobius"/>
    </source>
</evidence>
<keyword evidence="1" id="KW-0812">Transmembrane</keyword>
<evidence type="ECO:0000313" key="2">
    <source>
        <dbReference type="EMBL" id="KAK2171059.1"/>
    </source>
</evidence>
<dbReference type="Proteomes" id="UP001209878">
    <property type="component" value="Unassembled WGS sequence"/>
</dbReference>
<protein>
    <submittedName>
        <fullName evidence="2">Uncharacterized protein</fullName>
    </submittedName>
</protein>
<dbReference type="EMBL" id="JAODUO010001108">
    <property type="protein sequence ID" value="KAK2171059.1"/>
    <property type="molecule type" value="Genomic_DNA"/>
</dbReference>
<comment type="caution">
    <text evidence="2">The sequence shown here is derived from an EMBL/GenBank/DDBJ whole genome shotgun (WGS) entry which is preliminary data.</text>
</comment>
<keyword evidence="1" id="KW-1133">Transmembrane helix</keyword>
<organism evidence="2 3">
    <name type="scientific">Ridgeia piscesae</name>
    <name type="common">Tubeworm</name>
    <dbReference type="NCBI Taxonomy" id="27915"/>
    <lineage>
        <taxon>Eukaryota</taxon>
        <taxon>Metazoa</taxon>
        <taxon>Spiralia</taxon>
        <taxon>Lophotrochozoa</taxon>
        <taxon>Annelida</taxon>
        <taxon>Polychaeta</taxon>
        <taxon>Sedentaria</taxon>
        <taxon>Canalipalpata</taxon>
        <taxon>Sabellida</taxon>
        <taxon>Siboglinidae</taxon>
        <taxon>Ridgeia</taxon>
    </lineage>
</organism>
<keyword evidence="3" id="KW-1185">Reference proteome</keyword>